<reference evidence="3" key="1">
    <citation type="submission" date="2013-07" db="EMBL/GenBank/DDBJ databases">
        <title>Sub-species coevolution in mutualistic symbiosis.</title>
        <authorList>
            <person name="Murfin K."/>
            <person name="Klassen J."/>
            <person name="Lee M."/>
            <person name="Forst S."/>
            <person name="Stock P."/>
            <person name="Goodrich-Blair H."/>
        </authorList>
    </citation>
    <scope>NUCLEOTIDE SEQUENCE [LARGE SCALE GENOMIC DNA]</scope>
    <source>
        <strain evidence="3">Puntauvense</strain>
    </source>
</reference>
<protein>
    <submittedName>
        <fullName evidence="3">Putative peptide chain release factor (Modular protein)</fullName>
    </submittedName>
</protein>
<dbReference type="Proteomes" id="UP000028511">
    <property type="component" value="Unassembled WGS sequence"/>
</dbReference>
<accession>A0A077NI39</accession>
<dbReference type="GO" id="GO:0003747">
    <property type="term" value="F:translation release factor activity"/>
    <property type="evidence" value="ECO:0007669"/>
    <property type="project" value="InterPro"/>
</dbReference>
<organism evidence="3 4">
    <name type="scientific">Xenorhabdus bovienii str. puntauvense</name>
    <dbReference type="NCBI Taxonomy" id="1398201"/>
    <lineage>
        <taxon>Bacteria</taxon>
        <taxon>Pseudomonadati</taxon>
        <taxon>Pseudomonadota</taxon>
        <taxon>Gammaproteobacteria</taxon>
        <taxon>Enterobacterales</taxon>
        <taxon>Morganellaceae</taxon>
        <taxon>Xenorhabdus</taxon>
    </lineage>
</organism>
<dbReference type="Gene3D" id="3.30.160.20">
    <property type="match status" value="1"/>
</dbReference>
<dbReference type="InterPro" id="IPR017509">
    <property type="entry name" value="PrfH"/>
</dbReference>
<dbReference type="EMBL" id="CBSW010000190">
    <property type="protein sequence ID" value="CDG97550.1"/>
    <property type="molecule type" value="Genomic_DNA"/>
</dbReference>
<proteinExistence type="inferred from homology"/>
<dbReference type="InterPro" id="IPR050057">
    <property type="entry name" value="Prokaryotic/Mito_RF"/>
</dbReference>
<dbReference type="InterPro" id="IPR000352">
    <property type="entry name" value="Pep_chain_release_fac_I"/>
</dbReference>
<evidence type="ECO:0000259" key="2">
    <source>
        <dbReference type="PROSITE" id="PS00745"/>
    </source>
</evidence>
<dbReference type="NCBIfam" id="TIGR03072">
    <property type="entry name" value="release_prfH"/>
    <property type="match status" value="1"/>
</dbReference>
<evidence type="ECO:0000313" key="4">
    <source>
        <dbReference type="Proteomes" id="UP000028511"/>
    </source>
</evidence>
<comment type="caution">
    <text evidence="3">The sequence shown here is derived from an EMBL/GenBank/DDBJ whole genome shotgun (WGS) entry which is preliminary data.</text>
</comment>
<name>A0A077NI39_XENBV</name>
<sequence length="205" mass="23351">MILLQISAAQGPDECALAVRKALEQLIHEADELGVMADILEEEAGRRSHTLRSVMVAIQGENEQQLFERWNGTIKWICASPWRKGDGRKNWFIGVAQFKPLQQMMESEIRFETLRASGPGGQHVNKTESAIRAVHIASGISVKIQSERSQHANRRLACLLLEHRLQQQQDMHQAQLKAERRLFHNQIERGNPVRTFAGMQFNPQI</sequence>
<dbReference type="PANTHER" id="PTHR43804:SF9">
    <property type="entry name" value="PEPTIDE CHAIN RELEASE FACTOR HOMOLOG-RELATED"/>
    <property type="match status" value="1"/>
</dbReference>
<dbReference type="HOGENOM" id="CLU_036856_4_0_6"/>
<dbReference type="InterPro" id="IPR045853">
    <property type="entry name" value="Pep_chain_release_fac_I_sf"/>
</dbReference>
<dbReference type="RefSeq" id="WP_038212794.1">
    <property type="nucleotide sequence ID" value="NZ_CAWLWN010000026.1"/>
</dbReference>
<feature type="domain" description="Prokaryotic-type class I peptide chain release factors" evidence="2">
    <location>
        <begin position="115"/>
        <end position="131"/>
    </location>
</feature>
<dbReference type="Gene3D" id="3.30.70.1660">
    <property type="match status" value="1"/>
</dbReference>
<comment type="similarity">
    <text evidence="1">Belongs to the prokaryotic/mitochondrial release factor family.</text>
</comment>
<dbReference type="AlphaFoldDB" id="A0A077NI39"/>
<dbReference type="Pfam" id="PF00472">
    <property type="entry name" value="RF-1"/>
    <property type="match status" value="1"/>
</dbReference>
<dbReference type="PROSITE" id="PS00745">
    <property type="entry name" value="RF_PROK_I"/>
    <property type="match status" value="1"/>
</dbReference>
<evidence type="ECO:0000313" key="3">
    <source>
        <dbReference type="EMBL" id="CDG97550.1"/>
    </source>
</evidence>
<evidence type="ECO:0000256" key="1">
    <source>
        <dbReference type="ARBA" id="ARBA00010835"/>
    </source>
</evidence>
<gene>
    <name evidence="3" type="ORF">XBP1_270090</name>
</gene>
<dbReference type="SUPFAM" id="SSF75620">
    <property type="entry name" value="Release factor"/>
    <property type="match status" value="1"/>
</dbReference>
<dbReference type="PANTHER" id="PTHR43804">
    <property type="entry name" value="LD18447P"/>
    <property type="match status" value="1"/>
</dbReference>